<evidence type="ECO:0000256" key="3">
    <source>
        <dbReference type="ARBA" id="ARBA00022519"/>
    </source>
</evidence>
<dbReference type="PANTHER" id="PTHR33362">
    <property type="entry name" value="SIALIC ACID TRAP TRANSPORTER PERMEASE PROTEIN SIAT-RELATED"/>
    <property type="match status" value="1"/>
</dbReference>
<feature type="transmembrane region" description="Helical" evidence="7">
    <location>
        <begin position="277"/>
        <end position="297"/>
    </location>
</feature>
<sequence length="425" mass="44829">MDLLVLFGTMILFFAIGVPIGICLIFPCFLLLLVNPVTSASFLAQSFYTGVASSSMIALPFFMICGNIMDKGGISKRLVGAANNCIGGITGSLGIVTILACMLFGAVSGSAVATVAAIGAIMLPEMVRNGYDKYYATGLCATAGGLGIIVPPSYPMVIYGVTNNESIGDLFIAGIVPAVLVGVLLMLVNYIYCKKRGIKGENKFELKTALKGFWDAKWALLMPVIILGGIYSGIFTATEAAVVATVYGIIIGCFVYKEVTFKQLWVEFKSTATFSGGMMWTVAPATAIGLIFTYMGVNKAIASFFLGISTNTYVVMSLIIIILFFIGMFMQTTPAIVIFSPVLLNVAKSVGVSSLQFGVVMTIALAVGFCTPPVCANVFVAQSMTGLPMDKIVKPAIPFIGMLILALFAVAFVPGLSVGLVQLLK</sequence>
<keyword evidence="6 7" id="KW-0472">Membrane</keyword>
<dbReference type="EMBL" id="JBBMFJ010000040">
    <property type="protein sequence ID" value="MEQ2564372.1"/>
    <property type="molecule type" value="Genomic_DNA"/>
</dbReference>
<feature type="domain" description="TRAP C4-dicarboxylate transport system permease DctM subunit" evidence="8">
    <location>
        <begin position="7"/>
        <end position="416"/>
    </location>
</feature>
<evidence type="ECO:0000313" key="9">
    <source>
        <dbReference type="EMBL" id="MEQ2564372.1"/>
    </source>
</evidence>
<dbReference type="InterPro" id="IPR010656">
    <property type="entry name" value="DctM"/>
</dbReference>
<evidence type="ECO:0000256" key="4">
    <source>
        <dbReference type="ARBA" id="ARBA00022692"/>
    </source>
</evidence>
<gene>
    <name evidence="9" type="ORF">WMO41_14580</name>
</gene>
<feature type="transmembrane region" description="Helical" evidence="7">
    <location>
        <begin position="355"/>
        <end position="379"/>
    </location>
</feature>
<protein>
    <submittedName>
        <fullName evidence="9">TRAP transporter large permease</fullName>
    </submittedName>
</protein>
<evidence type="ECO:0000259" key="8">
    <source>
        <dbReference type="Pfam" id="PF06808"/>
    </source>
</evidence>
<name>A0ABV1HPW7_9FIRM</name>
<keyword evidence="10" id="KW-1185">Reference proteome</keyword>
<comment type="caution">
    <text evidence="9">The sequence shown here is derived from an EMBL/GenBank/DDBJ whole genome shotgun (WGS) entry which is preliminary data.</text>
</comment>
<feature type="transmembrane region" description="Helical" evidence="7">
    <location>
        <begin position="170"/>
        <end position="192"/>
    </location>
</feature>
<dbReference type="NCBIfam" id="TIGR00786">
    <property type="entry name" value="dctM"/>
    <property type="match status" value="1"/>
</dbReference>
<feature type="transmembrane region" description="Helical" evidence="7">
    <location>
        <begin position="399"/>
        <end position="424"/>
    </location>
</feature>
<keyword evidence="3" id="KW-0997">Cell inner membrane</keyword>
<evidence type="ECO:0000256" key="2">
    <source>
        <dbReference type="ARBA" id="ARBA00022475"/>
    </source>
</evidence>
<feature type="transmembrane region" description="Helical" evidence="7">
    <location>
        <begin position="6"/>
        <end position="34"/>
    </location>
</feature>
<accession>A0ABV1HPW7</accession>
<dbReference type="InterPro" id="IPR004681">
    <property type="entry name" value="TRAP_DctM"/>
</dbReference>
<reference evidence="9 10" key="1">
    <citation type="submission" date="2024-03" db="EMBL/GenBank/DDBJ databases">
        <title>Human intestinal bacterial collection.</title>
        <authorList>
            <person name="Pauvert C."/>
            <person name="Hitch T.C.A."/>
            <person name="Clavel T."/>
        </authorList>
    </citation>
    <scope>NUCLEOTIDE SEQUENCE [LARGE SCALE GENOMIC DNA]</scope>
    <source>
        <strain evidence="9 10">CLA-AP-H27</strain>
    </source>
</reference>
<dbReference type="PIRSF" id="PIRSF006066">
    <property type="entry name" value="HI0050"/>
    <property type="match status" value="1"/>
</dbReference>
<organism evidence="9 10">
    <name type="scientific">Ventrimonas faecis</name>
    <dbReference type="NCBI Taxonomy" id="3133170"/>
    <lineage>
        <taxon>Bacteria</taxon>
        <taxon>Bacillati</taxon>
        <taxon>Bacillota</taxon>
        <taxon>Clostridia</taxon>
        <taxon>Lachnospirales</taxon>
        <taxon>Lachnospiraceae</taxon>
        <taxon>Ventrimonas</taxon>
    </lineage>
</organism>
<evidence type="ECO:0000256" key="7">
    <source>
        <dbReference type="SAM" id="Phobius"/>
    </source>
</evidence>
<feature type="transmembrane region" description="Helical" evidence="7">
    <location>
        <begin position="134"/>
        <end position="150"/>
    </location>
</feature>
<dbReference type="Proteomes" id="UP001437460">
    <property type="component" value="Unassembled WGS sequence"/>
</dbReference>
<evidence type="ECO:0000256" key="1">
    <source>
        <dbReference type="ARBA" id="ARBA00004429"/>
    </source>
</evidence>
<keyword evidence="5 7" id="KW-1133">Transmembrane helix</keyword>
<feature type="transmembrane region" description="Helical" evidence="7">
    <location>
        <begin position="46"/>
        <end position="69"/>
    </location>
</feature>
<feature type="transmembrane region" description="Helical" evidence="7">
    <location>
        <begin position="213"/>
        <end position="234"/>
    </location>
</feature>
<evidence type="ECO:0000256" key="5">
    <source>
        <dbReference type="ARBA" id="ARBA00022989"/>
    </source>
</evidence>
<keyword evidence="2" id="KW-1003">Cell membrane</keyword>
<feature type="transmembrane region" description="Helical" evidence="7">
    <location>
        <begin position="89"/>
        <end position="122"/>
    </location>
</feature>
<evidence type="ECO:0000313" key="10">
    <source>
        <dbReference type="Proteomes" id="UP001437460"/>
    </source>
</evidence>
<feature type="transmembrane region" description="Helical" evidence="7">
    <location>
        <begin position="240"/>
        <end position="256"/>
    </location>
</feature>
<proteinExistence type="predicted"/>
<dbReference type="RefSeq" id="WP_349230375.1">
    <property type="nucleotide sequence ID" value="NZ_JBBMFJ010000040.1"/>
</dbReference>
<dbReference type="Pfam" id="PF06808">
    <property type="entry name" value="DctM"/>
    <property type="match status" value="1"/>
</dbReference>
<keyword evidence="4 7" id="KW-0812">Transmembrane</keyword>
<comment type="subcellular location">
    <subcellularLocation>
        <location evidence="1">Cell inner membrane</location>
        <topology evidence="1">Multi-pass membrane protein</topology>
    </subcellularLocation>
</comment>
<evidence type="ECO:0000256" key="6">
    <source>
        <dbReference type="ARBA" id="ARBA00023136"/>
    </source>
</evidence>
<dbReference type="PANTHER" id="PTHR33362:SF2">
    <property type="entry name" value="TRAP TRANSPORTER LARGE PERMEASE PROTEIN"/>
    <property type="match status" value="1"/>
</dbReference>